<comment type="caution">
    <text evidence="1">The sequence shown here is derived from an EMBL/GenBank/DDBJ whole genome shotgun (WGS) entry which is preliminary data.</text>
</comment>
<name>A0ABQ9BPR2_9ROSI</name>
<keyword evidence="2" id="KW-1185">Reference proteome</keyword>
<reference evidence="1" key="2">
    <citation type="journal article" date="2023" name="Int. J. Mol. Sci.">
        <title>De Novo Assembly and Annotation of 11 Diverse Shrub Willow (Salix) Genomes Reveals Novel Gene Organization in Sex-Linked Regions.</title>
        <authorList>
            <person name="Hyden B."/>
            <person name="Feng K."/>
            <person name="Yates T.B."/>
            <person name="Jawdy S."/>
            <person name="Cereghino C."/>
            <person name="Smart L.B."/>
            <person name="Muchero W."/>
        </authorList>
    </citation>
    <scope>NUCLEOTIDE SEQUENCE</scope>
    <source>
        <tissue evidence="1">Shoot tip</tissue>
    </source>
</reference>
<gene>
    <name evidence="1" type="ORF">OIU77_026882</name>
</gene>
<evidence type="ECO:0000313" key="1">
    <source>
        <dbReference type="EMBL" id="KAJ6388387.1"/>
    </source>
</evidence>
<proteinExistence type="predicted"/>
<dbReference type="EMBL" id="JAPFFI010000007">
    <property type="protein sequence ID" value="KAJ6388387.1"/>
    <property type="molecule type" value="Genomic_DNA"/>
</dbReference>
<accession>A0ABQ9BPR2</accession>
<reference evidence="1" key="1">
    <citation type="submission" date="2022-10" db="EMBL/GenBank/DDBJ databases">
        <authorList>
            <person name="Hyden B.L."/>
            <person name="Feng K."/>
            <person name="Yates T."/>
            <person name="Jawdy S."/>
            <person name="Smart L.B."/>
            <person name="Muchero W."/>
        </authorList>
    </citation>
    <scope>NUCLEOTIDE SEQUENCE</scope>
    <source>
        <tissue evidence="1">Shoot tip</tissue>
    </source>
</reference>
<organism evidence="1 2">
    <name type="scientific">Salix suchowensis</name>
    <dbReference type="NCBI Taxonomy" id="1278906"/>
    <lineage>
        <taxon>Eukaryota</taxon>
        <taxon>Viridiplantae</taxon>
        <taxon>Streptophyta</taxon>
        <taxon>Embryophyta</taxon>
        <taxon>Tracheophyta</taxon>
        <taxon>Spermatophyta</taxon>
        <taxon>Magnoliopsida</taxon>
        <taxon>eudicotyledons</taxon>
        <taxon>Gunneridae</taxon>
        <taxon>Pentapetalae</taxon>
        <taxon>rosids</taxon>
        <taxon>fabids</taxon>
        <taxon>Malpighiales</taxon>
        <taxon>Salicaceae</taxon>
        <taxon>Saliceae</taxon>
        <taxon>Salix</taxon>
    </lineage>
</organism>
<evidence type="ECO:0000313" key="2">
    <source>
        <dbReference type="Proteomes" id="UP001141253"/>
    </source>
</evidence>
<dbReference type="Proteomes" id="UP001141253">
    <property type="component" value="Chromosome 3"/>
</dbReference>
<protein>
    <submittedName>
        <fullName evidence="1">Uncharacterized protein</fullName>
    </submittedName>
</protein>
<sequence>MQEDKMEEVREVMLEILVLQEVFVERNKRCFSRISSIARQKL</sequence>